<sequence>MQTFKVEGMTCQHCAKAVKEAVEALANVDEATVNLEAKTVTVKGNPDHAAIKAAIEEEGYELV</sequence>
<gene>
    <name evidence="3" type="ORF">HK18_11240</name>
</gene>
<evidence type="ECO:0000256" key="1">
    <source>
        <dbReference type="ARBA" id="ARBA00022723"/>
    </source>
</evidence>
<evidence type="ECO:0000259" key="2">
    <source>
        <dbReference type="PROSITE" id="PS50846"/>
    </source>
</evidence>
<dbReference type="RefSeq" id="WP_008854798.1">
    <property type="nucleotide sequence ID" value="NZ_JOPB01000008.1"/>
</dbReference>
<dbReference type="CDD" id="cd00371">
    <property type="entry name" value="HMA"/>
    <property type="match status" value="1"/>
</dbReference>
<dbReference type="InterPro" id="IPR006121">
    <property type="entry name" value="HMA_dom"/>
</dbReference>
<evidence type="ECO:0000313" key="3">
    <source>
        <dbReference type="EMBL" id="OUI78103.1"/>
    </source>
</evidence>
<proteinExistence type="predicted"/>
<dbReference type="EMBL" id="JOPB01000008">
    <property type="protein sequence ID" value="OUI78103.1"/>
    <property type="molecule type" value="Genomic_DNA"/>
</dbReference>
<comment type="caution">
    <text evidence="3">The sequence shown here is derived from an EMBL/GenBank/DDBJ whole genome shotgun (WGS) entry which is preliminary data.</text>
</comment>
<keyword evidence="4" id="KW-1185">Reference proteome</keyword>
<reference evidence="4" key="1">
    <citation type="submission" date="2014-06" db="EMBL/GenBank/DDBJ databases">
        <authorList>
            <person name="Winans N.J."/>
            <person name="Newell P.D."/>
            <person name="Douglas A.E."/>
        </authorList>
    </citation>
    <scope>NUCLEOTIDE SEQUENCE [LARGE SCALE GENOMIC DNA]</scope>
    <source>
        <strain evidence="4">DmL_052</strain>
    </source>
</reference>
<dbReference type="PROSITE" id="PS01047">
    <property type="entry name" value="HMA_1"/>
    <property type="match status" value="1"/>
</dbReference>
<dbReference type="InterPro" id="IPR036163">
    <property type="entry name" value="HMA_dom_sf"/>
</dbReference>
<dbReference type="SUPFAM" id="SSF55008">
    <property type="entry name" value="HMA, heavy metal-associated domain"/>
    <property type="match status" value="1"/>
</dbReference>
<dbReference type="Proteomes" id="UP000194946">
    <property type="component" value="Unassembled WGS sequence"/>
</dbReference>
<dbReference type="Pfam" id="PF00403">
    <property type="entry name" value="HMA"/>
    <property type="match status" value="1"/>
</dbReference>
<organism evidence="3 4">
    <name type="scientific">Commensalibacter intestini</name>
    <dbReference type="NCBI Taxonomy" id="479936"/>
    <lineage>
        <taxon>Bacteria</taxon>
        <taxon>Pseudomonadati</taxon>
        <taxon>Pseudomonadota</taxon>
        <taxon>Alphaproteobacteria</taxon>
        <taxon>Acetobacterales</taxon>
        <taxon>Acetobacteraceae</taxon>
    </lineage>
</organism>
<dbReference type="GO" id="GO:0046872">
    <property type="term" value="F:metal ion binding"/>
    <property type="evidence" value="ECO:0007669"/>
    <property type="project" value="UniProtKB-KW"/>
</dbReference>
<dbReference type="PROSITE" id="PS50846">
    <property type="entry name" value="HMA_2"/>
    <property type="match status" value="1"/>
</dbReference>
<accession>A0A251ZTV9</accession>
<protein>
    <submittedName>
        <fullName evidence="3">Heavy metal transporter</fullName>
    </submittedName>
</protein>
<name>A0A251ZTV9_9PROT</name>
<dbReference type="Gene3D" id="3.30.70.100">
    <property type="match status" value="1"/>
</dbReference>
<dbReference type="InterPro" id="IPR017969">
    <property type="entry name" value="Heavy-metal-associated_CS"/>
</dbReference>
<keyword evidence="1" id="KW-0479">Metal-binding</keyword>
<dbReference type="AlphaFoldDB" id="A0A251ZTV9"/>
<evidence type="ECO:0000313" key="4">
    <source>
        <dbReference type="Proteomes" id="UP000194946"/>
    </source>
</evidence>
<feature type="domain" description="HMA" evidence="2">
    <location>
        <begin position="1"/>
        <end position="63"/>
    </location>
</feature>